<keyword evidence="3 7" id="KW-1133">Transmembrane helix</keyword>
<name>A0AAE0HGI4_9PEZI</name>
<sequence>MSSPTKLTPVVYPVNDTSRSGPEREYLQKLTDFAAEQDLTEDLRGYVRDVTIAFTVFAGVFVGLRFLARYRQNARILIDDWMMVAAFVVLVGNMIMNLELIKMGLGLHSGALTLPQMQQLNETLVGAEIIYVTGVNLYKISLLLFYFRVFPIRSVRLGGYICGGVSTAWNIACILAATWQCTPRERLWMPWLDGTCIDLFLTQLCISVPSILCDIAILCLPLPHVLRLKTNLWQRMLLTFVFLLGSYVVFTSIYRFYVYLSYTTDDVPWSLADPCAWNIIEISSGIVSACLPTLGPLVRDLWKSAWPTSTGGSKSGGLSHQKGSAAIVTIGGTGGRKGGGNSGSGSGAHWNRLDESPSNSRDDLELVPKHAAGRVHVSVHASPRPRRRGSDEECGIVGDGSGVGGGDDGGSGRTGRTDEDGDGCPADAIRQRTDVEWRVEQRSL</sequence>
<dbReference type="PANTHER" id="PTHR33048:SF151">
    <property type="entry name" value="INTEGRAL MEMBRANE PROTEIN"/>
    <property type="match status" value="1"/>
</dbReference>
<gene>
    <name evidence="9" type="ORF">B0H64DRAFT_154497</name>
</gene>
<evidence type="ECO:0000256" key="7">
    <source>
        <dbReference type="SAM" id="Phobius"/>
    </source>
</evidence>
<dbReference type="PANTHER" id="PTHR33048">
    <property type="entry name" value="PTH11-LIKE INTEGRAL MEMBRANE PROTEIN (AFU_ORTHOLOGUE AFUA_5G11245)"/>
    <property type="match status" value="1"/>
</dbReference>
<evidence type="ECO:0000256" key="1">
    <source>
        <dbReference type="ARBA" id="ARBA00004141"/>
    </source>
</evidence>
<feature type="transmembrane region" description="Helical" evidence="7">
    <location>
        <begin position="50"/>
        <end position="68"/>
    </location>
</feature>
<keyword evidence="2 7" id="KW-0812">Transmembrane</keyword>
<feature type="transmembrane region" description="Helical" evidence="7">
    <location>
        <begin position="237"/>
        <end position="257"/>
    </location>
</feature>
<dbReference type="RefSeq" id="XP_062659296.1">
    <property type="nucleotide sequence ID" value="XM_062798492.1"/>
</dbReference>
<feature type="transmembrane region" description="Helical" evidence="7">
    <location>
        <begin position="199"/>
        <end position="225"/>
    </location>
</feature>
<feature type="compositionally biased region" description="Basic and acidic residues" evidence="6">
    <location>
        <begin position="351"/>
        <end position="368"/>
    </location>
</feature>
<evidence type="ECO:0000256" key="6">
    <source>
        <dbReference type="SAM" id="MobiDB-lite"/>
    </source>
</evidence>
<dbReference type="EMBL" id="JAUEPN010000004">
    <property type="protein sequence ID" value="KAK3295782.1"/>
    <property type="molecule type" value="Genomic_DNA"/>
</dbReference>
<feature type="region of interest" description="Disordered" evidence="6">
    <location>
        <begin position="329"/>
        <end position="444"/>
    </location>
</feature>
<evidence type="ECO:0000256" key="3">
    <source>
        <dbReference type="ARBA" id="ARBA00022989"/>
    </source>
</evidence>
<dbReference type="AlphaFoldDB" id="A0AAE0HGI4"/>
<dbReference type="Pfam" id="PF20684">
    <property type="entry name" value="Fung_rhodopsin"/>
    <property type="match status" value="1"/>
</dbReference>
<dbReference type="InterPro" id="IPR049326">
    <property type="entry name" value="Rhodopsin_dom_fungi"/>
</dbReference>
<feature type="transmembrane region" description="Helical" evidence="7">
    <location>
        <begin position="80"/>
        <end position="98"/>
    </location>
</feature>
<evidence type="ECO:0000256" key="2">
    <source>
        <dbReference type="ARBA" id="ARBA00022692"/>
    </source>
</evidence>
<evidence type="ECO:0000259" key="8">
    <source>
        <dbReference type="Pfam" id="PF20684"/>
    </source>
</evidence>
<accession>A0AAE0HGI4</accession>
<feature type="compositionally biased region" description="Gly residues" evidence="6">
    <location>
        <begin position="397"/>
        <end position="413"/>
    </location>
</feature>
<comment type="similarity">
    <text evidence="5">Belongs to the SAT4 family.</text>
</comment>
<dbReference type="GeneID" id="87835440"/>
<dbReference type="InterPro" id="IPR052337">
    <property type="entry name" value="SAT4-like"/>
</dbReference>
<feature type="domain" description="Rhodopsin" evidence="8">
    <location>
        <begin position="64"/>
        <end position="299"/>
    </location>
</feature>
<reference evidence="9" key="2">
    <citation type="submission" date="2023-06" db="EMBL/GenBank/DDBJ databases">
        <authorList>
            <consortium name="Lawrence Berkeley National Laboratory"/>
            <person name="Haridas S."/>
            <person name="Hensen N."/>
            <person name="Bonometti L."/>
            <person name="Westerberg I."/>
            <person name="Brannstrom I.O."/>
            <person name="Guillou S."/>
            <person name="Cros-Aarteil S."/>
            <person name="Calhoun S."/>
            <person name="Kuo A."/>
            <person name="Mondo S."/>
            <person name="Pangilinan J."/>
            <person name="Riley R."/>
            <person name="Labutti K."/>
            <person name="Andreopoulos B."/>
            <person name="Lipzen A."/>
            <person name="Chen C."/>
            <person name="Yanf M."/>
            <person name="Daum C."/>
            <person name="Ng V."/>
            <person name="Clum A."/>
            <person name="Steindorff A."/>
            <person name="Ohm R."/>
            <person name="Martin F."/>
            <person name="Silar P."/>
            <person name="Natvig D."/>
            <person name="Lalanne C."/>
            <person name="Gautier V."/>
            <person name="Ament-Velasquez S.L."/>
            <person name="Kruys A."/>
            <person name="Hutchinson M.I."/>
            <person name="Powell A.J."/>
            <person name="Barry K."/>
            <person name="Miller A.N."/>
            <person name="Grigoriev I.V."/>
            <person name="Debuchy R."/>
            <person name="Gladieux P."/>
            <person name="Thoren M.H."/>
            <person name="Johannesson H."/>
        </authorList>
    </citation>
    <scope>NUCLEOTIDE SEQUENCE</scope>
    <source>
        <strain evidence="9">CBS 168.71</strain>
    </source>
</reference>
<comment type="subcellular location">
    <subcellularLocation>
        <location evidence="1">Membrane</location>
        <topology evidence="1">Multi-pass membrane protein</topology>
    </subcellularLocation>
</comment>
<evidence type="ECO:0000256" key="4">
    <source>
        <dbReference type="ARBA" id="ARBA00023136"/>
    </source>
</evidence>
<keyword evidence="10" id="KW-1185">Reference proteome</keyword>
<dbReference type="Proteomes" id="UP001278766">
    <property type="component" value="Unassembled WGS sequence"/>
</dbReference>
<feature type="transmembrane region" description="Helical" evidence="7">
    <location>
        <begin position="129"/>
        <end position="147"/>
    </location>
</feature>
<evidence type="ECO:0000313" key="10">
    <source>
        <dbReference type="Proteomes" id="UP001278766"/>
    </source>
</evidence>
<evidence type="ECO:0000256" key="5">
    <source>
        <dbReference type="ARBA" id="ARBA00038359"/>
    </source>
</evidence>
<proteinExistence type="inferred from homology"/>
<comment type="caution">
    <text evidence="9">The sequence shown here is derived from an EMBL/GenBank/DDBJ whole genome shotgun (WGS) entry which is preliminary data.</text>
</comment>
<keyword evidence="4 7" id="KW-0472">Membrane</keyword>
<feature type="compositionally biased region" description="Basic and acidic residues" evidence="6">
    <location>
        <begin position="429"/>
        <end position="444"/>
    </location>
</feature>
<feature type="transmembrane region" description="Helical" evidence="7">
    <location>
        <begin position="159"/>
        <end position="179"/>
    </location>
</feature>
<feature type="compositionally biased region" description="Gly residues" evidence="6">
    <location>
        <begin position="331"/>
        <end position="346"/>
    </location>
</feature>
<organism evidence="9 10">
    <name type="scientific">Chaetomium fimeti</name>
    <dbReference type="NCBI Taxonomy" id="1854472"/>
    <lineage>
        <taxon>Eukaryota</taxon>
        <taxon>Fungi</taxon>
        <taxon>Dikarya</taxon>
        <taxon>Ascomycota</taxon>
        <taxon>Pezizomycotina</taxon>
        <taxon>Sordariomycetes</taxon>
        <taxon>Sordariomycetidae</taxon>
        <taxon>Sordariales</taxon>
        <taxon>Chaetomiaceae</taxon>
        <taxon>Chaetomium</taxon>
    </lineage>
</organism>
<evidence type="ECO:0000313" key="9">
    <source>
        <dbReference type="EMBL" id="KAK3295782.1"/>
    </source>
</evidence>
<reference evidence="9" key="1">
    <citation type="journal article" date="2023" name="Mol. Phylogenet. Evol.">
        <title>Genome-scale phylogeny and comparative genomics of the fungal order Sordariales.</title>
        <authorList>
            <person name="Hensen N."/>
            <person name="Bonometti L."/>
            <person name="Westerberg I."/>
            <person name="Brannstrom I.O."/>
            <person name="Guillou S."/>
            <person name="Cros-Aarteil S."/>
            <person name="Calhoun S."/>
            <person name="Haridas S."/>
            <person name="Kuo A."/>
            <person name="Mondo S."/>
            <person name="Pangilinan J."/>
            <person name="Riley R."/>
            <person name="LaButti K."/>
            <person name="Andreopoulos B."/>
            <person name="Lipzen A."/>
            <person name="Chen C."/>
            <person name="Yan M."/>
            <person name="Daum C."/>
            <person name="Ng V."/>
            <person name="Clum A."/>
            <person name="Steindorff A."/>
            <person name="Ohm R.A."/>
            <person name="Martin F."/>
            <person name="Silar P."/>
            <person name="Natvig D.O."/>
            <person name="Lalanne C."/>
            <person name="Gautier V."/>
            <person name="Ament-Velasquez S.L."/>
            <person name="Kruys A."/>
            <person name="Hutchinson M.I."/>
            <person name="Powell A.J."/>
            <person name="Barry K."/>
            <person name="Miller A.N."/>
            <person name="Grigoriev I.V."/>
            <person name="Debuchy R."/>
            <person name="Gladieux P."/>
            <person name="Hiltunen Thoren M."/>
            <person name="Johannesson H."/>
        </authorList>
    </citation>
    <scope>NUCLEOTIDE SEQUENCE</scope>
    <source>
        <strain evidence="9">CBS 168.71</strain>
    </source>
</reference>
<protein>
    <recommendedName>
        <fullName evidence="8">Rhodopsin domain-containing protein</fullName>
    </recommendedName>
</protein>
<dbReference type="GO" id="GO:0016020">
    <property type="term" value="C:membrane"/>
    <property type="evidence" value="ECO:0007669"/>
    <property type="project" value="UniProtKB-SubCell"/>
</dbReference>